<protein>
    <submittedName>
        <fullName evidence="2">Uncharacterized protein</fullName>
    </submittedName>
</protein>
<evidence type="ECO:0000256" key="1">
    <source>
        <dbReference type="SAM" id="MobiDB-lite"/>
    </source>
</evidence>
<sequence>MLNENGYTKSEPRPWRLFFAPGAPLVLPYVNEENVKDVNSHERSEHTNKTRVPTTTESQKLANLNQDLRREVLTEQLRVLYQTKDLPTKRYRISNYMSRVWKDIRERDVTTSPQAFGRKYASAT</sequence>
<proteinExistence type="predicted"/>
<evidence type="ECO:0000313" key="3">
    <source>
        <dbReference type="Proteomes" id="UP000024635"/>
    </source>
</evidence>
<comment type="caution">
    <text evidence="2">The sequence shown here is derived from an EMBL/GenBank/DDBJ whole genome shotgun (WGS) entry which is preliminary data.</text>
</comment>
<dbReference type="EMBL" id="JARK01001338">
    <property type="protein sequence ID" value="EYC32652.1"/>
    <property type="molecule type" value="Genomic_DNA"/>
</dbReference>
<dbReference type="AlphaFoldDB" id="A0A016W064"/>
<keyword evidence="3" id="KW-1185">Reference proteome</keyword>
<feature type="compositionally biased region" description="Basic and acidic residues" evidence="1">
    <location>
        <begin position="36"/>
        <end position="48"/>
    </location>
</feature>
<accession>A0A016W064</accession>
<reference evidence="3" key="1">
    <citation type="journal article" date="2015" name="Nat. Genet.">
        <title>The genome and transcriptome of the zoonotic hookworm Ancylostoma ceylanicum identify infection-specific gene families.</title>
        <authorList>
            <person name="Schwarz E.M."/>
            <person name="Hu Y."/>
            <person name="Antoshechkin I."/>
            <person name="Miller M.M."/>
            <person name="Sternberg P.W."/>
            <person name="Aroian R.V."/>
        </authorList>
    </citation>
    <scope>NUCLEOTIDE SEQUENCE</scope>
    <source>
        <strain evidence="3">HY135</strain>
    </source>
</reference>
<feature type="region of interest" description="Disordered" evidence="1">
    <location>
        <begin position="36"/>
        <end position="58"/>
    </location>
</feature>
<evidence type="ECO:0000313" key="2">
    <source>
        <dbReference type="EMBL" id="EYC32652.1"/>
    </source>
</evidence>
<gene>
    <name evidence="2" type="primary">Acey_s0002.g1023</name>
    <name evidence="2" type="ORF">Y032_0002g1023</name>
</gene>
<name>A0A016W064_9BILA</name>
<organism evidence="2 3">
    <name type="scientific">Ancylostoma ceylanicum</name>
    <dbReference type="NCBI Taxonomy" id="53326"/>
    <lineage>
        <taxon>Eukaryota</taxon>
        <taxon>Metazoa</taxon>
        <taxon>Ecdysozoa</taxon>
        <taxon>Nematoda</taxon>
        <taxon>Chromadorea</taxon>
        <taxon>Rhabditida</taxon>
        <taxon>Rhabditina</taxon>
        <taxon>Rhabditomorpha</taxon>
        <taxon>Strongyloidea</taxon>
        <taxon>Ancylostomatidae</taxon>
        <taxon>Ancylostomatinae</taxon>
        <taxon>Ancylostoma</taxon>
    </lineage>
</organism>
<dbReference type="Proteomes" id="UP000024635">
    <property type="component" value="Unassembled WGS sequence"/>
</dbReference>